<name>A0ABU5EFD1_9PROT</name>
<comment type="caution">
    <text evidence="2">The sequence shown here is derived from an EMBL/GenBank/DDBJ whole genome shotgun (WGS) entry which is preliminary data.</text>
</comment>
<keyword evidence="3" id="KW-1185">Reference proteome</keyword>
<accession>A0ABU5EFD1</accession>
<evidence type="ECO:0000313" key="2">
    <source>
        <dbReference type="EMBL" id="MDY0884892.1"/>
    </source>
</evidence>
<evidence type="ECO:0000313" key="3">
    <source>
        <dbReference type="Proteomes" id="UP001279642"/>
    </source>
</evidence>
<dbReference type="Gene3D" id="2.40.30.180">
    <property type="entry name" value="Ubiquitin-activating enzyme E1, FCCH domain"/>
    <property type="match status" value="1"/>
</dbReference>
<organism evidence="2 3">
    <name type="scientific">Dongia soli</name>
    <dbReference type="NCBI Taxonomy" id="600628"/>
    <lineage>
        <taxon>Bacteria</taxon>
        <taxon>Pseudomonadati</taxon>
        <taxon>Pseudomonadota</taxon>
        <taxon>Alphaproteobacteria</taxon>
        <taxon>Rhodospirillales</taxon>
        <taxon>Dongiaceae</taxon>
        <taxon>Dongia</taxon>
    </lineage>
</organism>
<proteinExistence type="predicted"/>
<feature type="compositionally biased region" description="Polar residues" evidence="1">
    <location>
        <begin position="329"/>
        <end position="338"/>
    </location>
</feature>
<feature type="compositionally biased region" description="Basic residues" evidence="1">
    <location>
        <begin position="339"/>
        <end position="353"/>
    </location>
</feature>
<reference evidence="2 3" key="1">
    <citation type="journal article" date="2016" name="Antonie Van Leeuwenhoek">
        <title>Dongia soli sp. nov., isolated from soil from Dokdo, Korea.</title>
        <authorList>
            <person name="Kim D.U."/>
            <person name="Lee H."/>
            <person name="Kim H."/>
            <person name="Kim S.G."/>
            <person name="Ka J.O."/>
        </authorList>
    </citation>
    <scope>NUCLEOTIDE SEQUENCE [LARGE SCALE GENOMIC DNA]</scope>
    <source>
        <strain evidence="2 3">D78</strain>
    </source>
</reference>
<evidence type="ECO:0000256" key="1">
    <source>
        <dbReference type="SAM" id="MobiDB-lite"/>
    </source>
</evidence>
<gene>
    <name evidence="2" type="ORF">SMD27_18755</name>
</gene>
<dbReference type="RefSeq" id="WP_320509965.1">
    <property type="nucleotide sequence ID" value="NZ_JAXCLW010000006.1"/>
</dbReference>
<feature type="region of interest" description="Disordered" evidence="1">
    <location>
        <begin position="321"/>
        <end position="387"/>
    </location>
</feature>
<sequence>MTQNVIQPSFAAGELSPKLYARVDQAMYRVGARKMLNFFVHPAGGASNRPGTEFVGAVKDSAIRGRLIPFQFNTQHTYVLEFGDQVMRVIKDGGYVLSDPDTIYEIPTPYAGEDLPLLKYTQSADVMTFCHPNYQPQDLSRAGDAEWTFSPVSFYPTVTRPSGLSAVVATGGSSVYRYKVTAVNGDDTEESLPGIAPAMGITAISKAKPTVVATGSAHGLQTGDEICIVTAPGMPEVAGGYFLIVVTGATSFSLRKLDNSDVDSTGYGTYTGGGALGAAFIRTAGSAALSSTNTITVSWAGQSGVSKFNIYREISAPLDISGHPARPVSKTTISNRTQAIRRPRSATRSRVRIGRAPSPITSSANSSPIRRRSRRRSGRRRPAISRT</sequence>
<dbReference type="InterPro" id="IPR042302">
    <property type="entry name" value="E1_FCCH_sf"/>
</dbReference>
<dbReference type="EMBL" id="JAXCLW010000006">
    <property type="protein sequence ID" value="MDY0884892.1"/>
    <property type="molecule type" value="Genomic_DNA"/>
</dbReference>
<protein>
    <submittedName>
        <fullName evidence="2">Uncharacterized protein</fullName>
    </submittedName>
</protein>
<feature type="compositionally biased region" description="Basic residues" evidence="1">
    <location>
        <begin position="369"/>
        <end position="387"/>
    </location>
</feature>
<dbReference type="Proteomes" id="UP001279642">
    <property type="component" value="Unassembled WGS sequence"/>
</dbReference>